<dbReference type="Gene3D" id="1.10.10.10">
    <property type="entry name" value="Winged helix-like DNA-binding domain superfamily/Winged helix DNA-binding domain"/>
    <property type="match status" value="1"/>
</dbReference>
<feature type="compositionally biased region" description="Basic and acidic residues" evidence="3">
    <location>
        <begin position="108"/>
        <end position="117"/>
    </location>
</feature>
<keyword evidence="7" id="KW-1185">Reference proteome</keyword>
<dbReference type="GO" id="GO:0045727">
    <property type="term" value="P:positive regulation of translation"/>
    <property type="evidence" value="ECO:0007669"/>
    <property type="project" value="TreeGrafter"/>
</dbReference>
<dbReference type="PROSITE" id="PS50961">
    <property type="entry name" value="HTH_LA"/>
    <property type="match status" value="1"/>
</dbReference>
<feature type="compositionally biased region" description="Basic residues" evidence="3">
    <location>
        <begin position="237"/>
        <end position="254"/>
    </location>
</feature>
<evidence type="ECO:0000313" key="7">
    <source>
        <dbReference type="Proteomes" id="UP000014760"/>
    </source>
</evidence>
<dbReference type="InterPro" id="IPR036390">
    <property type="entry name" value="WH_DNA-bd_sf"/>
</dbReference>
<evidence type="ECO:0000313" key="6">
    <source>
        <dbReference type="EnsemblMetazoa" id="CapteP201110"/>
    </source>
</evidence>
<dbReference type="HOGENOM" id="CLU_025200_0_0_1"/>
<feature type="region of interest" description="Disordered" evidence="3">
    <location>
        <begin position="67"/>
        <end position="260"/>
    </location>
</feature>
<accession>R7UEC3</accession>
<dbReference type="EnsemblMetazoa" id="CapteT201110">
    <property type="protein sequence ID" value="CapteP201110"/>
    <property type="gene ID" value="CapteG201110"/>
</dbReference>
<organism evidence="5">
    <name type="scientific">Capitella teleta</name>
    <name type="common">Polychaete worm</name>
    <dbReference type="NCBI Taxonomy" id="283909"/>
    <lineage>
        <taxon>Eukaryota</taxon>
        <taxon>Metazoa</taxon>
        <taxon>Spiralia</taxon>
        <taxon>Lophotrochozoa</taxon>
        <taxon>Annelida</taxon>
        <taxon>Polychaeta</taxon>
        <taxon>Sedentaria</taxon>
        <taxon>Scolecida</taxon>
        <taxon>Capitellidae</taxon>
        <taxon>Capitella</taxon>
    </lineage>
</organism>
<dbReference type="Proteomes" id="UP000014760">
    <property type="component" value="Unassembled WGS sequence"/>
</dbReference>
<feature type="non-terminal residue" evidence="5">
    <location>
        <position position="673"/>
    </location>
</feature>
<dbReference type="PANTHER" id="PTHR22792">
    <property type="entry name" value="LUPUS LA PROTEIN-RELATED"/>
    <property type="match status" value="1"/>
</dbReference>
<reference evidence="5 7" key="2">
    <citation type="journal article" date="2013" name="Nature">
        <title>Insights into bilaterian evolution from three spiralian genomes.</title>
        <authorList>
            <person name="Simakov O."/>
            <person name="Marletaz F."/>
            <person name="Cho S.J."/>
            <person name="Edsinger-Gonzales E."/>
            <person name="Havlak P."/>
            <person name="Hellsten U."/>
            <person name="Kuo D.H."/>
            <person name="Larsson T."/>
            <person name="Lv J."/>
            <person name="Arendt D."/>
            <person name="Savage R."/>
            <person name="Osoegawa K."/>
            <person name="de Jong P."/>
            <person name="Grimwood J."/>
            <person name="Chapman J.A."/>
            <person name="Shapiro H."/>
            <person name="Aerts A."/>
            <person name="Otillar R.P."/>
            <person name="Terry A.Y."/>
            <person name="Boore J.L."/>
            <person name="Grigoriev I.V."/>
            <person name="Lindberg D.R."/>
            <person name="Seaver E.C."/>
            <person name="Weisblat D.A."/>
            <person name="Putnam N.H."/>
            <person name="Rokhsar D.S."/>
        </authorList>
    </citation>
    <scope>NUCLEOTIDE SEQUENCE</scope>
    <source>
        <strain evidence="5 7">I ESC-2004</strain>
    </source>
</reference>
<dbReference type="GO" id="GO:0003723">
    <property type="term" value="F:RNA binding"/>
    <property type="evidence" value="ECO:0007669"/>
    <property type="project" value="UniProtKB-UniRule"/>
</dbReference>
<dbReference type="Pfam" id="PF05383">
    <property type="entry name" value="La"/>
    <property type="match status" value="1"/>
</dbReference>
<evidence type="ECO:0000256" key="2">
    <source>
        <dbReference type="PROSITE-ProRule" id="PRU00332"/>
    </source>
</evidence>
<dbReference type="InterPro" id="IPR006630">
    <property type="entry name" value="La_HTH"/>
</dbReference>
<dbReference type="SMART" id="SM00715">
    <property type="entry name" value="LA"/>
    <property type="match status" value="1"/>
</dbReference>
<evidence type="ECO:0000259" key="4">
    <source>
        <dbReference type="PROSITE" id="PS50961"/>
    </source>
</evidence>
<dbReference type="InterPro" id="IPR045180">
    <property type="entry name" value="La_dom_prot"/>
</dbReference>
<dbReference type="OMA" id="YFANDEA"/>
<feature type="region of interest" description="Disordered" evidence="3">
    <location>
        <begin position="526"/>
        <end position="557"/>
    </location>
</feature>
<dbReference type="STRING" id="283909.R7UEC3"/>
<proteinExistence type="predicted"/>
<evidence type="ECO:0000313" key="5">
    <source>
        <dbReference type="EMBL" id="ELU04329.1"/>
    </source>
</evidence>
<dbReference type="GO" id="GO:0010494">
    <property type="term" value="C:cytoplasmic stress granule"/>
    <property type="evidence" value="ECO:0007669"/>
    <property type="project" value="TreeGrafter"/>
</dbReference>
<gene>
    <name evidence="5" type="ORF">CAPTEDRAFT_201110</name>
</gene>
<dbReference type="InterPro" id="IPR036388">
    <property type="entry name" value="WH-like_DNA-bd_sf"/>
</dbReference>
<dbReference type="EMBL" id="KB302448">
    <property type="protein sequence ID" value="ELU04329.1"/>
    <property type="molecule type" value="Genomic_DNA"/>
</dbReference>
<name>R7UEC3_CAPTE</name>
<dbReference type="SUPFAM" id="SSF46785">
    <property type="entry name" value="Winged helix' DNA-binding domain"/>
    <property type="match status" value="1"/>
</dbReference>
<evidence type="ECO:0000256" key="3">
    <source>
        <dbReference type="SAM" id="MobiDB-lite"/>
    </source>
</evidence>
<reference evidence="6" key="3">
    <citation type="submission" date="2015-06" db="UniProtKB">
        <authorList>
            <consortium name="EnsemblMetazoa"/>
        </authorList>
    </citation>
    <scope>IDENTIFICATION</scope>
</reference>
<evidence type="ECO:0000256" key="1">
    <source>
        <dbReference type="ARBA" id="ARBA00022884"/>
    </source>
</evidence>
<dbReference type="EMBL" id="AMQN01008214">
    <property type="status" value="NOT_ANNOTATED_CDS"/>
    <property type="molecule type" value="Genomic_DNA"/>
</dbReference>
<dbReference type="AlphaFoldDB" id="R7UEC3"/>
<dbReference type="GO" id="GO:0005829">
    <property type="term" value="C:cytosol"/>
    <property type="evidence" value="ECO:0007669"/>
    <property type="project" value="TreeGrafter"/>
</dbReference>
<sequence length="673" mass="74708">MVALSAFKSVEDQSCLCSLCGFLLIGLRHPVPKIIQACNTPTLSQRVDAKSSDFSDTTNWPTLSEVVENKQTKPAGPSPPGSVKPAESSEVPQRPESPAQFPTPSPVDDSKEVEETHLPSSNTDSGGDDSAKENKDSSSSSEKNKLSKKKGPSKQKWVPLEIETKSERGARRRGGRVVRGTDKEVAKTAGPGAAPRRRPERPSSAGGERKERTLSGSESRNWRSDMRPPSPVDRARGGYRGRSRGRGGRGRGGRGRYSGRYTPDYEQFLVDDVSGDGVGGSADSAQNALNMANAQLTALAAQAGFFNQQPYFNNATFGMDKGVLKDYVRKQIEYYFSLDNLEKDFFLRRKMLKDGWLPISLIASFHRVQALTQDVTFIINIYSVGGTDTLPLSLKGLRKKSRLGFGEAWIFNILFSNAPCLHLCMLSLSFLEIAMDGSTDVEVSADKTQMRTKHMPEKWPVQGDPHTFSNLNVDVPEFVPGQAFKLPPQSASTTDAASKPAVDPLDFSIPVLSSSAPELEGLWTEVKRKTRAEKPRTPKKDEVEPAEEPKPEPEELDFMFDEELDELDGRKNTFTDWSDDEDDEIDDDVVNKILIMTQTPPSLRKHPGGDRTGDHVPRSKMTAELAKVINDSLFIYEREIEEEEDFKDLCQQFKTVQLISREDFDNLNTEQHQ</sequence>
<dbReference type="OrthoDB" id="340227at2759"/>
<dbReference type="PANTHER" id="PTHR22792:SF132">
    <property type="entry name" value="LA-RELATED PROTEIN 1"/>
    <property type="match status" value="1"/>
</dbReference>
<feature type="compositionally biased region" description="Basic and acidic residues" evidence="3">
    <location>
        <begin position="532"/>
        <end position="553"/>
    </location>
</feature>
<keyword evidence="1 2" id="KW-0694">RNA-binding</keyword>
<reference evidence="7" key="1">
    <citation type="submission" date="2012-12" db="EMBL/GenBank/DDBJ databases">
        <authorList>
            <person name="Hellsten U."/>
            <person name="Grimwood J."/>
            <person name="Chapman J.A."/>
            <person name="Shapiro H."/>
            <person name="Aerts A."/>
            <person name="Otillar R.P."/>
            <person name="Terry A.Y."/>
            <person name="Boore J.L."/>
            <person name="Simakov O."/>
            <person name="Marletaz F."/>
            <person name="Cho S.-J."/>
            <person name="Edsinger-Gonzales E."/>
            <person name="Havlak P."/>
            <person name="Kuo D.-H."/>
            <person name="Larsson T."/>
            <person name="Lv J."/>
            <person name="Arendt D."/>
            <person name="Savage R."/>
            <person name="Osoegawa K."/>
            <person name="de Jong P."/>
            <person name="Lindberg D.R."/>
            <person name="Seaver E.C."/>
            <person name="Weisblat D.A."/>
            <person name="Putnam N.H."/>
            <person name="Grigoriev I.V."/>
            <person name="Rokhsar D.S."/>
        </authorList>
    </citation>
    <scope>NUCLEOTIDE SEQUENCE</scope>
    <source>
        <strain evidence="7">I ESC-2004</strain>
    </source>
</reference>
<feature type="domain" description="HTH La-type RNA-binding" evidence="4">
    <location>
        <begin position="318"/>
        <end position="409"/>
    </location>
</feature>
<protein>
    <recommendedName>
        <fullName evidence="4">HTH La-type RNA-binding domain-containing protein</fullName>
    </recommendedName>
</protein>